<keyword evidence="2" id="KW-1185">Reference proteome</keyword>
<proteinExistence type="predicted"/>
<gene>
    <name evidence="1" type="ORF">NZH93_32060</name>
</gene>
<protein>
    <submittedName>
        <fullName evidence="1">HD family phosphohydrolase</fullName>
    </submittedName>
</protein>
<dbReference type="Proteomes" id="UP001141259">
    <property type="component" value="Unassembled WGS sequence"/>
</dbReference>
<name>A0A9X3A3A3_9PSEU</name>
<accession>A0A9X3A3A3</accession>
<dbReference type="AlphaFoldDB" id="A0A9X3A3A3"/>
<evidence type="ECO:0000313" key="1">
    <source>
        <dbReference type="EMBL" id="MCS7481514.1"/>
    </source>
</evidence>
<evidence type="ECO:0000313" key="2">
    <source>
        <dbReference type="Proteomes" id="UP001141259"/>
    </source>
</evidence>
<dbReference type="Gene3D" id="1.10.3210.10">
    <property type="entry name" value="Hypothetical protein af1432"/>
    <property type="match status" value="1"/>
</dbReference>
<reference evidence="1" key="1">
    <citation type="submission" date="2022-08" db="EMBL/GenBank/DDBJ databases">
        <authorList>
            <person name="Tistechok S."/>
            <person name="Samborskyy M."/>
            <person name="Roman I."/>
        </authorList>
    </citation>
    <scope>NUCLEOTIDE SEQUENCE</scope>
    <source>
        <strain evidence="1">DSM 103496</strain>
    </source>
</reference>
<sequence>MRVRSALSTNVMTDVERRVWELCTRLAPRLQFHGWHHVSFVRDKAVHFAERNGSAVDVVHVAALVHDVNYVVRRNSSAAEGSGLRREILTEAGVDLDTVEWIDRVVDEAEMRTRHRDITLEAQALSDADTLFKALPVTPVVLAHKYLLENGITLQELAHKIVGEQQGKQDEGYYFYDPEAAATYTRWATANLELWQCIVESLDDPCVTDLLAAVS</sequence>
<dbReference type="SUPFAM" id="SSF109604">
    <property type="entry name" value="HD-domain/PDEase-like"/>
    <property type="match status" value="1"/>
</dbReference>
<comment type="caution">
    <text evidence="1">The sequence shown here is derived from an EMBL/GenBank/DDBJ whole genome shotgun (WGS) entry which is preliminary data.</text>
</comment>
<dbReference type="RefSeq" id="WP_259627001.1">
    <property type="nucleotide sequence ID" value="NZ_JANYMP010000018.1"/>
</dbReference>
<dbReference type="EMBL" id="JANYMP010000018">
    <property type="protein sequence ID" value="MCS7481514.1"/>
    <property type="molecule type" value="Genomic_DNA"/>
</dbReference>
<organism evidence="1 2">
    <name type="scientific">Umezawaea endophytica</name>
    <dbReference type="NCBI Taxonomy" id="1654476"/>
    <lineage>
        <taxon>Bacteria</taxon>
        <taxon>Bacillati</taxon>
        <taxon>Actinomycetota</taxon>
        <taxon>Actinomycetes</taxon>
        <taxon>Pseudonocardiales</taxon>
        <taxon>Pseudonocardiaceae</taxon>
        <taxon>Umezawaea</taxon>
    </lineage>
</organism>